<accession>A0A1W1CVP8</accession>
<reference evidence="2" key="1">
    <citation type="submission" date="2016-10" db="EMBL/GenBank/DDBJ databases">
        <authorList>
            <person name="de Groot N.N."/>
        </authorList>
    </citation>
    <scope>NUCLEOTIDE SEQUENCE</scope>
</reference>
<organism evidence="2">
    <name type="scientific">hydrothermal vent metagenome</name>
    <dbReference type="NCBI Taxonomy" id="652676"/>
    <lineage>
        <taxon>unclassified sequences</taxon>
        <taxon>metagenomes</taxon>
        <taxon>ecological metagenomes</taxon>
    </lineage>
</organism>
<keyword evidence="1" id="KW-0812">Transmembrane</keyword>
<feature type="transmembrane region" description="Helical" evidence="1">
    <location>
        <begin position="45"/>
        <end position="67"/>
    </location>
</feature>
<protein>
    <recommendedName>
        <fullName evidence="3">DUF58 domain-containing protein</fullName>
    </recommendedName>
</protein>
<proteinExistence type="predicted"/>
<evidence type="ECO:0000256" key="1">
    <source>
        <dbReference type="SAM" id="Phobius"/>
    </source>
</evidence>
<keyword evidence="1" id="KW-0472">Membrane</keyword>
<dbReference type="PANTHER" id="PTHR34351">
    <property type="entry name" value="SLR1927 PROTEIN-RELATED"/>
    <property type="match status" value="1"/>
</dbReference>
<sequence length="290" mass="32895">MLKSLRTFIQIHRSIKQHATVYSAVVVVLLFGLFLEAYMHDFNLVYITLFFVFSIAFSAGPLGVLNLGNVRAKFESSHRFFAHEESSITLKVQNISESTSWAILLYGQDASAPLPQLKGKAHMLLHLPYTAEKRGVFVYENCYLESRYPLSTARLTRPVDGEYKGIAYPHPKGKSLEAFLNQEETHYGEEKEFDGLAVYDGSQKLSHIHWASVAKGELSVKTFIKEIQTANLVFDFYKAGKNDEARLSQLCLWVLACEKKRLAFAIKMPKKVLSSKKESIDEILTLLAKY</sequence>
<name>A0A1W1CVP8_9ZZZZ</name>
<gene>
    <name evidence="2" type="ORF">MNB_SV-13-1205</name>
</gene>
<feature type="transmembrane region" description="Helical" evidence="1">
    <location>
        <begin position="21"/>
        <end position="39"/>
    </location>
</feature>
<dbReference type="PANTHER" id="PTHR34351:SF1">
    <property type="entry name" value="SLR1927 PROTEIN"/>
    <property type="match status" value="1"/>
</dbReference>
<evidence type="ECO:0008006" key="3">
    <source>
        <dbReference type="Google" id="ProtNLM"/>
    </source>
</evidence>
<keyword evidence="1" id="KW-1133">Transmembrane helix</keyword>
<evidence type="ECO:0000313" key="2">
    <source>
        <dbReference type="EMBL" id="SFV69894.1"/>
    </source>
</evidence>
<dbReference type="EMBL" id="FPHM01000140">
    <property type="protein sequence ID" value="SFV69894.1"/>
    <property type="molecule type" value="Genomic_DNA"/>
</dbReference>
<dbReference type="AlphaFoldDB" id="A0A1W1CVP8"/>